<evidence type="ECO:0000256" key="1">
    <source>
        <dbReference type="SAM" id="MobiDB-lite"/>
    </source>
</evidence>
<dbReference type="OrthoDB" id="2595934at2759"/>
<protein>
    <submittedName>
        <fullName evidence="2">Uncharacterized protein</fullName>
    </submittedName>
</protein>
<organism evidence="2 3">
    <name type="scientific">Penicillium alfredii</name>
    <dbReference type="NCBI Taxonomy" id="1506179"/>
    <lineage>
        <taxon>Eukaryota</taxon>
        <taxon>Fungi</taxon>
        <taxon>Dikarya</taxon>
        <taxon>Ascomycota</taxon>
        <taxon>Pezizomycotina</taxon>
        <taxon>Eurotiomycetes</taxon>
        <taxon>Eurotiomycetidae</taxon>
        <taxon>Eurotiales</taxon>
        <taxon>Aspergillaceae</taxon>
        <taxon>Penicillium</taxon>
    </lineage>
</organism>
<dbReference type="RefSeq" id="XP_056510581.1">
    <property type="nucleotide sequence ID" value="XM_056657781.1"/>
</dbReference>
<reference evidence="2" key="1">
    <citation type="submission" date="2022-11" db="EMBL/GenBank/DDBJ databases">
        <authorList>
            <person name="Petersen C."/>
        </authorList>
    </citation>
    <scope>NUCLEOTIDE SEQUENCE</scope>
    <source>
        <strain evidence="2">IBT 34128</strain>
    </source>
</reference>
<evidence type="ECO:0000313" key="3">
    <source>
        <dbReference type="Proteomes" id="UP001141434"/>
    </source>
</evidence>
<feature type="compositionally biased region" description="Polar residues" evidence="1">
    <location>
        <begin position="39"/>
        <end position="49"/>
    </location>
</feature>
<proteinExistence type="predicted"/>
<keyword evidence="3" id="KW-1185">Reference proteome</keyword>
<dbReference type="AlphaFoldDB" id="A0A9W9K4K1"/>
<feature type="region of interest" description="Disordered" evidence="1">
    <location>
        <begin position="26"/>
        <end position="55"/>
    </location>
</feature>
<evidence type="ECO:0000313" key="2">
    <source>
        <dbReference type="EMBL" id="KAJ5092386.1"/>
    </source>
</evidence>
<comment type="caution">
    <text evidence="2">The sequence shown here is derived from an EMBL/GenBank/DDBJ whole genome shotgun (WGS) entry which is preliminary data.</text>
</comment>
<dbReference type="GeneID" id="81396950"/>
<gene>
    <name evidence="2" type="ORF">NUU61_007256</name>
</gene>
<reference evidence="2" key="2">
    <citation type="journal article" date="2023" name="IMA Fungus">
        <title>Comparative genomic study of the Penicillium genus elucidates a diverse pangenome and 15 lateral gene transfer events.</title>
        <authorList>
            <person name="Petersen C."/>
            <person name="Sorensen T."/>
            <person name="Nielsen M.R."/>
            <person name="Sondergaard T.E."/>
            <person name="Sorensen J.L."/>
            <person name="Fitzpatrick D.A."/>
            <person name="Frisvad J.C."/>
            <person name="Nielsen K.L."/>
        </authorList>
    </citation>
    <scope>NUCLEOTIDE SEQUENCE</scope>
    <source>
        <strain evidence="2">IBT 34128</strain>
    </source>
</reference>
<name>A0A9W9K4K1_9EURO</name>
<dbReference type="Proteomes" id="UP001141434">
    <property type="component" value="Unassembled WGS sequence"/>
</dbReference>
<accession>A0A9W9K4K1</accession>
<sequence length="153" mass="16602">MPVDTDTWNSLERLERTVGALLDRLGEGPTRATDHESNENATAQTTSEAGDTYKDAHSSAAPMMVIRDLATDTGVRPSSDSRPHGALLDDLIAPGLALTLIQMYADTLPVFFNLDYLFNHRRLPSDFVPVFSSIMGGGFSSTRKVSPMQSSAK</sequence>
<dbReference type="EMBL" id="JAPMSZ010000009">
    <property type="protein sequence ID" value="KAJ5092386.1"/>
    <property type="molecule type" value="Genomic_DNA"/>
</dbReference>